<dbReference type="Proteomes" id="UP000013232">
    <property type="component" value="Unassembled WGS sequence"/>
</dbReference>
<dbReference type="AlphaFoldDB" id="N6Z334"/>
<evidence type="ECO:0000256" key="3">
    <source>
        <dbReference type="ARBA" id="ARBA00023082"/>
    </source>
</evidence>
<evidence type="ECO:0000256" key="2">
    <source>
        <dbReference type="ARBA" id="ARBA00023015"/>
    </source>
</evidence>
<feature type="domain" description="RNA polymerase sigma-70 region 2" evidence="5">
    <location>
        <begin position="15"/>
        <end position="80"/>
    </location>
</feature>
<evidence type="ECO:0000259" key="5">
    <source>
        <dbReference type="Pfam" id="PF04542"/>
    </source>
</evidence>
<evidence type="ECO:0000256" key="1">
    <source>
        <dbReference type="ARBA" id="ARBA00010641"/>
    </source>
</evidence>
<keyword evidence="3" id="KW-0731">Sigma factor</keyword>
<dbReference type="NCBIfam" id="TIGR02937">
    <property type="entry name" value="sigma70-ECF"/>
    <property type="match status" value="1"/>
</dbReference>
<evidence type="ECO:0000259" key="6">
    <source>
        <dbReference type="Pfam" id="PF08281"/>
    </source>
</evidence>
<dbReference type="RefSeq" id="WP_004336504.1">
    <property type="nucleotide sequence ID" value="NZ_AMXE01000022.1"/>
</dbReference>
<dbReference type="InterPro" id="IPR013324">
    <property type="entry name" value="RNA_pol_sigma_r3/r4-like"/>
</dbReference>
<proteinExistence type="inferred from homology"/>
<dbReference type="PANTHER" id="PTHR43133">
    <property type="entry name" value="RNA POLYMERASE ECF-TYPE SIGMA FACTO"/>
    <property type="match status" value="1"/>
</dbReference>
<keyword evidence="4" id="KW-0804">Transcription</keyword>
<comment type="caution">
    <text evidence="7">The sequence shown here is derived from an EMBL/GenBank/DDBJ whole genome shotgun (WGS) entry which is preliminary data.</text>
</comment>
<dbReference type="InterPro" id="IPR039425">
    <property type="entry name" value="RNA_pol_sigma-70-like"/>
</dbReference>
<evidence type="ECO:0000313" key="7">
    <source>
        <dbReference type="EMBL" id="ENO88778.1"/>
    </source>
</evidence>
<dbReference type="GO" id="GO:0016987">
    <property type="term" value="F:sigma factor activity"/>
    <property type="evidence" value="ECO:0007669"/>
    <property type="project" value="UniProtKB-KW"/>
</dbReference>
<dbReference type="InterPro" id="IPR013249">
    <property type="entry name" value="RNA_pol_sigma70_r4_t2"/>
</dbReference>
<dbReference type="Gene3D" id="1.10.10.10">
    <property type="entry name" value="Winged helix-like DNA-binding domain superfamily/Winged helix DNA-binding domain"/>
    <property type="match status" value="1"/>
</dbReference>
<evidence type="ECO:0000313" key="8">
    <source>
        <dbReference type="Proteomes" id="UP000013232"/>
    </source>
</evidence>
<dbReference type="PANTHER" id="PTHR43133:SF63">
    <property type="entry name" value="RNA POLYMERASE SIGMA FACTOR FECI-RELATED"/>
    <property type="match status" value="1"/>
</dbReference>
<dbReference type="InterPro" id="IPR013325">
    <property type="entry name" value="RNA_pol_sigma_r2"/>
</dbReference>
<dbReference type="eggNOG" id="COG1595">
    <property type="taxonomic scope" value="Bacteria"/>
</dbReference>
<dbReference type="OrthoDB" id="8536462at2"/>
<dbReference type="Gene3D" id="1.10.1740.10">
    <property type="match status" value="1"/>
</dbReference>
<reference evidence="7 8" key="1">
    <citation type="submission" date="2012-09" db="EMBL/GenBank/DDBJ databases">
        <title>Draft Genome Sequences of 6 Strains from Genus Thauera.</title>
        <authorList>
            <person name="Liu B."/>
            <person name="Shapleigh J.P."/>
            <person name="Frostegard A.H."/>
        </authorList>
    </citation>
    <scope>NUCLEOTIDE SEQUENCE [LARGE SCALE GENOMIC DNA]</scope>
    <source>
        <strain evidence="8">47Lol / DSM 12138</strain>
    </source>
</reference>
<dbReference type="SUPFAM" id="SSF88946">
    <property type="entry name" value="Sigma2 domain of RNA polymerase sigma factors"/>
    <property type="match status" value="1"/>
</dbReference>
<dbReference type="SUPFAM" id="SSF88659">
    <property type="entry name" value="Sigma3 and sigma4 domains of RNA polymerase sigma factors"/>
    <property type="match status" value="1"/>
</dbReference>
<dbReference type="InterPro" id="IPR007627">
    <property type="entry name" value="RNA_pol_sigma70_r2"/>
</dbReference>
<dbReference type="EMBL" id="AMXE01000022">
    <property type="protein sequence ID" value="ENO88778.1"/>
    <property type="molecule type" value="Genomic_DNA"/>
</dbReference>
<gene>
    <name evidence="7" type="ORF">C666_08120</name>
</gene>
<evidence type="ECO:0000256" key="4">
    <source>
        <dbReference type="ARBA" id="ARBA00023163"/>
    </source>
</evidence>
<name>N6Z334_THAL4</name>
<keyword evidence="2" id="KW-0805">Transcription regulation</keyword>
<feature type="domain" description="RNA polymerase sigma factor 70 region 4 type 2" evidence="6">
    <location>
        <begin position="112"/>
        <end position="164"/>
    </location>
</feature>
<dbReference type="InterPro" id="IPR036388">
    <property type="entry name" value="WH-like_DNA-bd_sf"/>
</dbReference>
<dbReference type="GO" id="GO:0006352">
    <property type="term" value="P:DNA-templated transcription initiation"/>
    <property type="evidence" value="ECO:0007669"/>
    <property type="project" value="InterPro"/>
</dbReference>
<comment type="similarity">
    <text evidence="1">Belongs to the sigma-70 factor family. ECF subfamily.</text>
</comment>
<accession>N6Z334</accession>
<sequence length="173" mass="19406">MNTSEYASPPSVEHLYLDHHGWLQGWLRRRLGNASDAADLAHDVFLRLLAAPKRFDSPPEARGYLRTMANGLCIDLWRRREVEQAWLDALASRPEALEPSPEHRSIIVETLLEIGDMLGRLPQKAASAFVMAQLDGMPYREIAARLGVSDRMVKKYIAQAMLQCALIEAGLEA</sequence>
<protein>
    <submittedName>
        <fullName evidence="7">RNA polymerase ECF-subfamily sigma factor</fullName>
    </submittedName>
</protein>
<dbReference type="InterPro" id="IPR014284">
    <property type="entry name" value="RNA_pol_sigma-70_dom"/>
</dbReference>
<organism evidence="7 8">
    <name type="scientific">Thauera linaloolentis (strain DSM 12138 / JCM 21573 / CCUG 41526 / CIP 105981 / IAM 15112 / NBRC 102519 / 47Lol)</name>
    <dbReference type="NCBI Taxonomy" id="1123367"/>
    <lineage>
        <taxon>Bacteria</taxon>
        <taxon>Pseudomonadati</taxon>
        <taxon>Pseudomonadota</taxon>
        <taxon>Betaproteobacteria</taxon>
        <taxon>Rhodocyclales</taxon>
        <taxon>Zoogloeaceae</taxon>
        <taxon>Thauera</taxon>
    </lineage>
</organism>
<dbReference type="STRING" id="1123367.GCA_000621305_00757"/>
<dbReference type="Pfam" id="PF08281">
    <property type="entry name" value="Sigma70_r4_2"/>
    <property type="match status" value="1"/>
</dbReference>
<dbReference type="Pfam" id="PF04542">
    <property type="entry name" value="Sigma70_r2"/>
    <property type="match status" value="1"/>
</dbReference>
<keyword evidence="8" id="KW-1185">Reference proteome</keyword>
<dbReference type="GO" id="GO:0003677">
    <property type="term" value="F:DNA binding"/>
    <property type="evidence" value="ECO:0007669"/>
    <property type="project" value="InterPro"/>
</dbReference>